<sequence length="110" mass="12535">EHSPAKIENLIFFNCISDRYLGLGKVARKKHDEVRGKLSDIPYACLSIIYASPQTNVSQLRLAGKGMSLELPTVREPKQLILELDQADVNQMIKTLTDLRDNLEDLRKRK</sequence>
<dbReference type="EMBL" id="BARV01010413">
    <property type="protein sequence ID" value="GAI11978.1"/>
    <property type="molecule type" value="Genomic_DNA"/>
</dbReference>
<name>X1KZ64_9ZZZZ</name>
<accession>X1KZ64</accession>
<evidence type="ECO:0008006" key="2">
    <source>
        <dbReference type="Google" id="ProtNLM"/>
    </source>
</evidence>
<comment type="caution">
    <text evidence="1">The sequence shown here is derived from an EMBL/GenBank/DDBJ whole genome shotgun (WGS) entry which is preliminary data.</text>
</comment>
<proteinExistence type="predicted"/>
<evidence type="ECO:0000313" key="1">
    <source>
        <dbReference type="EMBL" id="GAI11978.1"/>
    </source>
</evidence>
<gene>
    <name evidence="1" type="ORF">S06H3_20165</name>
</gene>
<organism evidence="1">
    <name type="scientific">marine sediment metagenome</name>
    <dbReference type="NCBI Taxonomy" id="412755"/>
    <lineage>
        <taxon>unclassified sequences</taxon>
        <taxon>metagenomes</taxon>
        <taxon>ecological metagenomes</taxon>
    </lineage>
</organism>
<feature type="non-terminal residue" evidence="1">
    <location>
        <position position="1"/>
    </location>
</feature>
<dbReference type="AlphaFoldDB" id="X1KZ64"/>
<reference evidence="1" key="1">
    <citation type="journal article" date="2014" name="Front. Microbiol.">
        <title>High frequency of phylogenetically diverse reductive dehalogenase-homologous genes in deep subseafloor sedimentary metagenomes.</title>
        <authorList>
            <person name="Kawai M."/>
            <person name="Futagami T."/>
            <person name="Toyoda A."/>
            <person name="Takaki Y."/>
            <person name="Nishi S."/>
            <person name="Hori S."/>
            <person name="Arai W."/>
            <person name="Tsubouchi T."/>
            <person name="Morono Y."/>
            <person name="Uchiyama I."/>
            <person name="Ito T."/>
            <person name="Fujiyama A."/>
            <person name="Inagaki F."/>
            <person name="Takami H."/>
        </authorList>
    </citation>
    <scope>NUCLEOTIDE SEQUENCE</scope>
    <source>
        <strain evidence="1">Expedition CK06-06</strain>
    </source>
</reference>
<protein>
    <recommendedName>
        <fullName evidence="2">COMM domain-containing protein</fullName>
    </recommendedName>
</protein>